<dbReference type="Gene3D" id="3.40.50.1820">
    <property type="entry name" value="alpha/beta hydrolase"/>
    <property type="match status" value="1"/>
</dbReference>
<dbReference type="InterPro" id="IPR001375">
    <property type="entry name" value="Peptidase_S9_cat"/>
</dbReference>
<dbReference type="GO" id="GO:0008239">
    <property type="term" value="F:dipeptidyl-peptidase activity"/>
    <property type="evidence" value="ECO:0007669"/>
    <property type="project" value="TreeGrafter"/>
</dbReference>
<evidence type="ECO:0000256" key="1">
    <source>
        <dbReference type="ARBA" id="ARBA00004576"/>
    </source>
</evidence>
<feature type="compositionally biased region" description="Basic and acidic residues" evidence="13">
    <location>
        <begin position="9"/>
        <end position="31"/>
    </location>
</feature>
<dbReference type="SUPFAM" id="SSF53474">
    <property type="entry name" value="alpha/beta-Hydrolases"/>
    <property type="match status" value="1"/>
</dbReference>
<dbReference type="GO" id="GO:0004177">
    <property type="term" value="F:aminopeptidase activity"/>
    <property type="evidence" value="ECO:0007669"/>
    <property type="project" value="UniProtKB-KW"/>
</dbReference>
<organism evidence="17 18">
    <name type="scientific">Tricholomella constricta</name>
    <dbReference type="NCBI Taxonomy" id="117010"/>
    <lineage>
        <taxon>Eukaryota</taxon>
        <taxon>Fungi</taxon>
        <taxon>Dikarya</taxon>
        <taxon>Basidiomycota</taxon>
        <taxon>Agaricomycotina</taxon>
        <taxon>Agaricomycetes</taxon>
        <taxon>Agaricomycetidae</taxon>
        <taxon>Agaricales</taxon>
        <taxon>Tricholomatineae</taxon>
        <taxon>Lyophyllaceae</taxon>
        <taxon>Tricholomella</taxon>
    </lineage>
</organism>
<dbReference type="Proteomes" id="UP000565441">
    <property type="component" value="Unassembled WGS sequence"/>
</dbReference>
<keyword evidence="4" id="KW-0926">Vacuole</keyword>
<accession>A0A8H5HAL4</accession>
<keyword evidence="8" id="KW-0720">Serine protease</keyword>
<dbReference type="PROSITE" id="PS00708">
    <property type="entry name" value="PRO_ENDOPEP_SER"/>
    <property type="match status" value="1"/>
</dbReference>
<proteinExistence type="inferred from homology"/>
<feature type="region of interest" description="Disordered" evidence="13">
    <location>
        <begin position="1"/>
        <end position="94"/>
    </location>
</feature>
<evidence type="ECO:0000259" key="15">
    <source>
        <dbReference type="Pfam" id="PF00326"/>
    </source>
</evidence>
<evidence type="ECO:0000256" key="8">
    <source>
        <dbReference type="ARBA" id="ARBA00022825"/>
    </source>
</evidence>
<evidence type="ECO:0000256" key="12">
    <source>
        <dbReference type="ARBA" id="ARBA00023180"/>
    </source>
</evidence>
<feature type="compositionally biased region" description="Basic and acidic residues" evidence="13">
    <location>
        <begin position="56"/>
        <end position="67"/>
    </location>
</feature>
<evidence type="ECO:0008006" key="19">
    <source>
        <dbReference type="Google" id="ProtNLM"/>
    </source>
</evidence>
<reference evidence="17 18" key="1">
    <citation type="journal article" date="2020" name="ISME J.">
        <title>Uncovering the hidden diversity of litter-decomposition mechanisms in mushroom-forming fungi.</title>
        <authorList>
            <person name="Floudas D."/>
            <person name="Bentzer J."/>
            <person name="Ahren D."/>
            <person name="Johansson T."/>
            <person name="Persson P."/>
            <person name="Tunlid A."/>
        </authorList>
    </citation>
    <scope>NUCLEOTIDE SEQUENCE [LARGE SCALE GENOMIC DNA]</scope>
    <source>
        <strain evidence="17 18">CBS 661.87</strain>
    </source>
</reference>
<keyword evidence="7" id="KW-0378">Hydrolase</keyword>
<dbReference type="OrthoDB" id="16520at2759"/>
<evidence type="ECO:0000256" key="13">
    <source>
        <dbReference type="SAM" id="MobiDB-lite"/>
    </source>
</evidence>
<dbReference type="GO" id="GO:0005886">
    <property type="term" value="C:plasma membrane"/>
    <property type="evidence" value="ECO:0007669"/>
    <property type="project" value="TreeGrafter"/>
</dbReference>
<dbReference type="Gene3D" id="2.140.10.30">
    <property type="entry name" value="Dipeptidylpeptidase IV, N-terminal domain"/>
    <property type="match status" value="1"/>
</dbReference>
<comment type="caution">
    <text evidence="17">The sequence shown here is derived from an EMBL/GenBank/DDBJ whole genome shotgun (WGS) entry which is preliminary data.</text>
</comment>
<evidence type="ECO:0000259" key="16">
    <source>
        <dbReference type="Pfam" id="PF00930"/>
    </source>
</evidence>
<dbReference type="Pfam" id="PF00326">
    <property type="entry name" value="Peptidase_S9"/>
    <property type="match status" value="1"/>
</dbReference>
<name>A0A8H5HAL4_9AGAR</name>
<evidence type="ECO:0000256" key="14">
    <source>
        <dbReference type="SAM" id="Phobius"/>
    </source>
</evidence>
<dbReference type="InterPro" id="IPR002469">
    <property type="entry name" value="Peptidase_S9B_N"/>
</dbReference>
<comment type="subcellular location">
    <subcellularLocation>
        <location evidence="1">Vacuole membrane</location>
        <topology evidence="1">Single-pass type II membrane protein</topology>
    </subcellularLocation>
</comment>
<dbReference type="FunFam" id="3.40.50.1820:FF:000003">
    <property type="entry name" value="Dipeptidyl peptidase 4"/>
    <property type="match status" value="1"/>
</dbReference>
<evidence type="ECO:0000256" key="5">
    <source>
        <dbReference type="ARBA" id="ARBA00022670"/>
    </source>
</evidence>
<dbReference type="PANTHER" id="PTHR11731:SF200">
    <property type="entry name" value="DIPEPTIDYL PEPTIDASE 10, ISOFORM B"/>
    <property type="match status" value="1"/>
</dbReference>
<feature type="transmembrane region" description="Helical" evidence="14">
    <location>
        <begin position="105"/>
        <end position="125"/>
    </location>
</feature>
<gene>
    <name evidence="17" type="ORF">D9615_006521</name>
</gene>
<dbReference type="PANTHER" id="PTHR11731">
    <property type="entry name" value="PROTEASE FAMILY S9B,C DIPEPTIDYL-PEPTIDASE IV-RELATED"/>
    <property type="match status" value="1"/>
</dbReference>
<keyword evidence="11 14" id="KW-0472">Membrane</keyword>
<protein>
    <recommendedName>
        <fullName evidence="19">Dipeptidyl aminopeptidase</fullName>
    </recommendedName>
</protein>
<evidence type="ECO:0000256" key="6">
    <source>
        <dbReference type="ARBA" id="ARBA00022692"/>
    </source>
</evidence>
<evidence type="ECO:0000256" key="9">
    <source>
        <dbReference type="ARBA" id="ARBA00022968"/>
    </source>
</evidence>
<evidence type="ECO:0000256" key="7">
    <source>
        <dbReference type="ARBA" id="ARBA00022801"/>
    </source>
</evidence>
<dbReference type="Pfam" id="PF00930">
    <property type="entry name" value="DPPIV_N"/>
    <property type="match status" value="1"/>
</dbReference>
<keyword evidence="12" id="KW-0325">Glycoprotein</keyword>
<feature type="domain" description="Peptidase S9 prolyl oligopeptidase catalytic" evidence="15">
    <location>
        <begin position="699"/>
        <end position="898"/>
    </location>
</feature>
<dbReference type="InterPro" id="IPR050278">
    <property type="entry name" value="Serine_Prot_S9B/DPPIV"/>
</dbReference>
<dbReference type="AlphaFoldDB" id="A0A8H5HAL4"/>
<keyword evidence="6 14" id="KW-0812">Transmembrane</keyword>
<evidence type="ECO:0000313" key="18">
    <source>
        <dbReference type="Proteomes" id="UP000565441"/>
    </source>
</evidence>
<dbReference type="InterPro" id="IPR002471">
    <property type="entry name" value="Pept_S9_AS"/>
</dbReference>
<evidence type="ECO:0000313" key="17">
    <source>
        <dbReference type="EMBL" id="KAF5379515.1"/>
    </source>
</evidence>
<dbReference type="InterPro" id="IPR029058">
    <property type="entry name" value="AB_hydrolase_fold"/>
</dbReference>
<dbReference type="GO" id="GO:0004252">
    <property type="term" value="F:serine-type endopeptidase activity"/>
    <property type="evidence" value="ECO:0007669"/>
    <property type="project" value="InterPro"/>
</dbReference>
<evidence type="ECO:0000256" key="11">
    <source>
        <dbReference type="ARBA" id="ARBA00023136"/>
    </source>
</evidence>
<keyword evidence="10 14" id="KW-1133">Transmembrane helix</keyword>
<keyword evidence="3" id="KW-0031">Aminopeptidase</keyword>
<sequence length="906" mass="100998">MPSLPYQRLPDDGGGHISTERSSAHTDRDLALGRPETYYGEGPFDPPSSDEEDDNDHERGSLLEKHAGPSTPGLAELGDRFPSGSGLRNDTDDTDLKKRPSSFRFFAIVLALLLLLSAAVGIWAARSYRGVAQHGPGTKKLTMDHIFNGTFAPEKKAVNWVPEAGDGVFSLFENGDLKLVDLKTNTTKVLVSSKDIKDEYGQRLIWFAWDLSPDLKYILLKTHYRKQWRWSTFGNYYVHNIGEKTTHPIIPPTNPSRTAYATWAPTGQSIAYVTDNDLYILTSPSASPIRVTSSGNASLFHGVPDWVYEEEIFSSDSALWWSPDAKKLAFLVFDETAVDEYNFPIYNPTEDSYAVVPYTSDVVMKYPKPGYNNPLVSVRVFDLARHSQDAGAGGGMDFPASENTLELEWPGRHKLEDSVILEVAWVGDAALIVKEVNRNADDGHVVLFDLEAAPDARTRARGEVVRRLGRQGEQGDSGWIDNEQNIHRLPASLSVGGVGAYLDVVPTPEGYNHIALFSPASSGKPHFLTSGKWEVTNGIKGIDLKKGLVYFEAANPSSIERHVYSTPLPKDVPFQAVEPTALTDVTKPAYYSTSFSPGAGFYVLDYQGPTIPWQKIVQVGNSSFEHILTKNEWLTNVTMEYEAPTVSRSTIMSDGYELNVQELRPPRMDDSGRVKYPVLFRVYGGPQSQLVDLKFARTWHDYIACGLSYIVVTVDGRGTGYKGRSLRNPVKDNLGFYETIDQINAAKIWAAKEYVDRKRIGIWGWSYGGFMASKIVEATAGVHSLAMAVAPVTSWRLYDSIYTERYMNLPQLNPGGYVNASISNVTGFHDVDYLLAHGSGDDNVHYANSAHLLDMFTKAQVRNFRFRMFTDSDHSITRRGANREVYQFMTDFVVEKWGKGGRRRGW</sequence>
<keyword evidence="18" id="KW-1185">Reference proteome</keyword>
<dbReference type="SUPFAM" id="SSF82171">
    <property type="entry name" value="DPP6 N-terminal domain-like"/>
    <property type="match status" value="1"/>
</dbReference>
<evidence type="ECO:0000256" key="3">
    <source>
        <dbReference type="ARBA" id="ARBA00022438"/>
    </source>
</evidence>
<evidence type="ECO:0000256" key="2">
    <source>
        <dbReference type="ARBA" id="ARBA00006150"/>
    </source>
</evidence>
<dbReference type="GO" id="GO:0005774">
    <property type="term" value="C:vacuolar membrane"/>
    <property type="evidence" value="ECO:0007669"/>
    <property type="project" value="UniProtKB-SubCell"/>
</dbReference>
<evidence type="ECO:0000256" key="10">
    <source>
        <dbReference type="ARBA" id="ARBA00022989"/>
    </source>
</evidence>
<comment type="similarity">
    <text evidence="2">Belongs to the peptidase S9B family.</text>
</comment>
<evidence type="ECO:0000256" key="4">
    <source>
        <dbReference type="ARBA" id="ARBA00022554"/>
    </source>
</evidence>
<keyword evidence="9" id="KW-0735">Signal-anchor</keyword>
<dbReference type="GO" id="GO:0006508">
    <property type="term" value="P:proteolysis"/>
    <property type="evidence" value="ECO:0007669"/>
    <property type="project" value="UniProtKB-KW"/>
</dbReference>
<feature type="domain" description="Dipeptidylpeptidase IV N-terminal" evidence="16">
    <location>
        <begin position="212"/>
        <end position="613"/>
    </location>
</feature>
<keyword evidence="5" id="KW-0645">Protease</keyword>
<dbReference type="EMBL" id="JAACJP010000016">
    <property type="protein sequence ID" value="KAF5379515.1"/>
    <property type="molecule type" value="Genomic_DNA"/>
</dbReference>